<dbReference type="Proteomes" id="UP000275408">
    <property type="component" value="Unassembled WGS sequence"/>
</dbReference>
<dbReference type="OrthoDB" id="5979776at2759"/>
<accession>A0A3M6TML6</accession>
<keyword evidence="2" id="KW-1185">Reference proteome</keyword>
<dbReference type="EMBL" id="RCHS01003313">
    <property type="protein sequence ID" value="RMX42663.1"/>
    <property type="molecule type" value="Genomic_DNA"/>
</dbReference>
<gene>
    <name evidence="1" type="ORF">pdam_00011874</name>
</gene>
<dbReference type="AlphaFoldDB" id="A0A3M6TML6"/>
<proteinExistence type="predicted"/>
<comment type="caution">
    <text evidence="1">The sequence shown here is derived from an EMBL/GenBank/DDBJ whole genome shotgun (WGS) entry which is preliminary data.</text>
</comment>
<protein>
    <submittedName>
        <fullName evidence="1">Uncharacterized protein</fullName>
    </submittedName>
</protein>
<evidence type="ECO:0000313" key="2">
    <source>
        <dbReference type="Proteomes" id="UP000275408"/>
    </source>
</evidence>
<reference evidence="1 2" key="1">
    <citation type="journal article" date="2018" name="Sci. Rep.">
        <title>Comparative analysis of the Pocillopora damicornis genome highlights role of immune system in coral evolution.</title>
        <authorList>
            <person name="Cunning R."/>
            <person name="Bay R.A."/>
            <person name="Gillette P."/>
            <person name="Baker A.C."/>
            <person name="Traylor-Knowles N."/>
        </authorList>
    </citation>
    <scope>NUCLEOTIDE SEQUENCE [LARGE SCALE GENOMIC DNA]</scope>
    <source>
        <strain evidence="1">RSMAS</strain>
        <tissue evidence="1">Whole animal</tissue>
    </source>
</reference>
<name>A0A3M6TML6_POCDA</name>
<evidence type="ECO:0000313" key="1">
    <source>
        <dbReference type="EMBL" id="RMX42663.1"/>
    </source>
</evidence>
<organism evidence="1 2">
    <name type="scientific">Pocillopora damicornis</name>
    <name type="common">Cauliflower coral</name>
    <name type="synonym">Millepora damicornis</name>
    <dbReference type="NCBI Taxonomy" id="46731"/>
    <lineage>
        <taxon>Eukaryota</taxon>
        <taxon>Metazoa</taxon>
        <taxon>Cnidaria</taxon>
        <taxon>Anthozoa</taxon>
        <taxon>Hexacorallia</taxon>
        <taxon>Scleractinia</taxon>
        <taxon>Astrocoeniina</taxon>
        <taxon>Pocilloporidae</taxon>
        <taxon>Pocillopora</taxon>
    </lineage>
</organism>
<sequence length="454" mass="52654">MARRKEAALHKPDSLEETLANFIIRYQPPYIAQVLEGVDNGVFSVSVNELLTVHKTVQLRRIRMRDSKGKHYFLPVDNSARVEIVPRTRTRLAKDFDPHLIRTARFLRVLRDVPELKLDDGDILEPIFFESTRSTEAETLKCKILREPGKEIRLPLHWGVPLELLHDFDPRSYTLRYVADNIAFPVAVRFVENVVSYSDVVATLRGEFYFEEVVEETIVIVTTKVNQDQLTILKLPLDLPLTLHPIRKLNCDSKYIVRYWQYLREELDRLENQMTTADNDLLSSSRFENMGRVVRLYKESEDYLKGMKKFQPVKKASDEGEVVPKNLCEDFYEPMMPSLVRKQEECRLFQEEVEPNYEAMEPCISGKHDEYATVFEGAINNYETVEPLSSSVPYSSAKSRQSLNSKSAQSLREEPFYCSLTSIFHGTSPLERPSHVYVKLEQKSFTKSPRKTKS</sequence>